<sequence length="565" mass="65830">MKLRTLQNKELTYIGISTAILLLYVSPLFVLGEHAHIRVHDNLDSNLAWYKVLTESGQMLGKLDAVLPQIINGLPRHSLGTEWSLIVWLHALFPSMTAYAISQLIARLVAFTGMYLLLKKHVVRDSSAFLIIAGVSLAFALTPFWPSGMLSTLGHPLALWAFLNIRSGQYSWREWLTLALLPLYSSIVLGFFFFLAAVGGLWLYDCIKKRDANPVFLISILFMTGVFMLVEYRLVHSMLFSEEVSHRSEFISSRHGFARTIKLSFKNFVFGHTHVMTVHTAIILPLMLLSALVMLIKKEGKENKLFFFLLILNYVISFWYALWFNTIWIPLKEKFDLLNTFNFARFHFLKPLLFYVSFGIALHYLWKKKSFWRGIAAAAVLGQILILLPFQEEWLYGRHYQSPSFQEFFAKKQFQEINTFIGLPQDSYRVASIGLHPAVAQYNGFYTLDTYNNVYPLTYKYQFRKIIEKELQKNRKLRSYFDEWGSRCYIFVDELGKKYEYKKTSKKTIKHLQLNTEAFQEMGGRYFFSSVPILNAGENNLRLLKEFTHEDSAWRIYLYEAVQNE</sequence>
<organism evidence="2 3">
    <name type="scientific">Metabacillus lacus</name>
    <dbReference type="NCBI Taxonomy" id="1983721"/>
    <lineage>
        <taxon>Bacteria</taxon>
        <taxon>Bacillati</taxon>
        <taxon>Bacillota</taxon>
        <taxon>Bacilli</taxon>
        <taxon>Bacillales</taxon>
        <taxon>Bacillaceae</taxon>
        <taxon>Metabacillus</taxon>
    </lineage>
</organism>
<evidence type="ECO:0000313" key="3">
    <source>
        <dbReference type="Proteomes" id="UP000448867"/>
    </source>
</evidence>
<proteinExistence type="predicted"/>
<comment type="caution">
    <text evidence="2">The sequence shown here is derived from an EMBL/GenBank/DDBJ whole genome shotgun (WGS) entry which is preliminary data.</text>
</comment>
<keyword evidence="1" id="KW-0472">Membrane</keyword>
<accession>A0A7X2J236</accession>
<feature type="transmembrane region" description="Helical" evidence="1">
    <location>
        <begin position="215"/>
        <end position="235"/>
    </location>
</feature>
<keyword evidence="3" id="KW-1185">Reference proteome</keyword>
<name>A0A7X2J236_9BACI</name>
<feature type="transmembrane region" description="Helical" evidence="1">
    <location>
        <begin position="305"/>
        <end position="328"/>
    </location>
</feature>
<dbReference type="OrthoDB" id="2349131at2"/>
<keyword evidence="1" id="KW-1133">Transmembrane helix</keyword>
<feature type="transmembrane region" description="Helical" evidence="1">
    <location>
        <begin position="130"/>
        <end position="163"/>
    </location>
</feature>
<dbReference type="InterPro" id="IPR046107">
    <property type="entry name" value="DUF6044"/>
</dbReference>
<dbReference type="AlphaFoldDB" id="A0A7X2J236"/>
<feature type="transmembrane region" description="Helical" evidence="1">
    <location>
        <begin position="183"/>
        <end position="203"/>
    </location>
</feature>
<dbReference type="RefSeq" id="WP_154309185.1">
    <property type="nucleotide sequence ID" value="NZ_WKKI01000043.1"/>
</dbReference>
<dbReference type="Pfam" id="PF19510">
    <property type="entry name" value="DUF6044"/>
    <property type="match status" value="1"/>
</dbReference>
<gene>
    <name evidence="2" type="ORF">GJU40_16395</name>
</gene>
<keyword evidence="1" id="KW-0812">Transmembrane</keyword>
<feature type="transmembrane region" description="Helical" evidence="1">
    <location>
        <begin position="12"/>
        <end position="31"/>
    </location>
</feature>
<reference evidence="2 3" key="1">
    <citation type="submission" date="2019-11" db="EMBL/GenBank/DDBJ databases">
        <title>Bacillus lacus genome.</title>
        <authorList>
            <person name="Allen C.J."/>
            <person name="Newman J.D."/>
        </authorList>
    </citation>
    <scope>NUCLEOTIDE SEQUENCE [LARGE SCALE GENOMIC DNA]</scope>
    <source>
        <strain evidence="2 3">KCTC 33946</strain>
    </source>
</reference>
<evidence type="ECO:0000313" key="2">
    <source>
        <dbReference type="EMBL" id="MRX73722.1"/>
    </source>
</evidence>
<protein>
    <recommendedName>
        <fullName evidence="4">YkoS</fullName>
    </recommendedName>
</protein>
<feature type="transmembrane region" description="Helical" evidence="1">
    <location>
        <begin position="348"/>
        <end position="366"/>
    </location>
</feature>
<evidence type="ECO:0008006" key="4">
    <source>
        <dbReference type="Google" id="ProtNLM"/>
    </source>
</evidence>
<evidence type="ECO:0000256" key="1">
    <source>
        <dbReference type="SAM" id="Phobius"/>
    </source>
</evidence>
<feature type="transmembrane region" description="Helical" evidence="1">
    <location>
        <begin position="276"/>
        <end position="296"/>
    </location>
</feature>
<feature type="transmembrane region" description="Helical" evidence="1">
    <location>
        <begin position="371"/>
        <end position="390"/>
    </location>
</feature>
<dbReference type="Proteomes" id="UP000448867">
    <property type="component" value="Unassembled WGS sequence"/>
</dbReference>
<dbReference type="EMBL" id="WKKI01000043">
    <property type="protein sequence ID" value="MRX73722.1"/>
    <property type="molecule type" value="Genomic_DNA"/>
</dbReference>